<dbReference type="GO" id="GO:0016779">
    <property type="term" value="F:nucleotidyltransferase activity"/>
    <property type="evidence" value="ECO:0007669"/>
    <property type="project" value="UniProtKB-KW"/>
</dbReference>
<evidence type="ECO:0000259" key="3">
    <source>
        <dbReference type="Pfam" id="PF01467"/>
    </source>
</evidence>
<dbReference type="PANTHER" id="PTHR21342:SF0">
    <property type="entry name" value="BIFUNCTIONAL NMN ADENYLYLTRANSFERASE_NUDIX HYDROLASE"/>
    <property type="match status" value="1"/>
</dbReference>
<evidence type="ECO:0000313" key="5">
    <source>
        <dbReference type="Proteomes" id="UP000199614"/>
    </source>
</evidence>
<keyword evidence="1 4" id="KW-0808">Transferase</keyword>
<dbReference type="SUPFAM" id="SSF52374">
    <property type="entry name" value="Nucleotidylyl transferase"/>
    <property type="match status" value="1"/>
</dbReference>
<proteinExistence type="predicted"/>
<dbReference type="InterPro" id="IPR014729">
    <property type="entry name" value="Rossmann-like_a/b/a_fold"/>
</dbReference>
<dbReference type="Proteomes" id="UP000199614">
    <property type="component" value="Unassembled WGS sequence"/>
</dbReference>
<feature type="domain" description="Cytidyltransferase-like" evidence="3">
    <location>
        <begin position="8"/>
        <end position="101"/>
    </location>
</feature>
<evidence type="ECO:0000256" key="1">
    <source>
        <dbReference type="ARBA" id="ARBA00022679"/>
    </source>
</evidence>
<keyword evidence="5" id="KW-1185">Reference proteome</keyword>
<protein>
    <submittedName>
        <fullName evidence="4">Phosphonoformate cytidylyltransferase</fullName>
    </submittedName>
</protein>
<dbReference type="InterPro" id="IPR004821">
    <property type="entry name" value="Cyt_trans-like"/>
</dbReference>
<dbReference type="Pfam" id="PF01467">
    <property type="entry name" value="CTP_transf_like"/>
    <property type="match status" value="1"/>
</dbReference>
<dbReference type="PANTHER" id="PTHR21342">
    <property type="entry name" value="PHOSPHOPANTETHEINE ADENYLYLTRANSFERASE"/>
    <property type="match status" value="1"/>
</dbReference>
<organism evidence="4 5">
    <name type="scientific">Pseudonocardia ammonioxydans</name>
    <dbReference type="NCBI Taxonomy" id="260086"/>
    <lineage>
        <taxon>Bacteria</taxon>
        <taxon>Bacillati</taxon>
        <taxon>Actinomycetota</taxon>
        <taxon>Actinomycetes</taxon>
        <taxon>Pseudonocardiales</taxon>
        <taxon>Pseudonocardiaceae</taxon>
        <taxon>Pseudonocardia</taxon>
    </lineage>
</organism>
<sequence length="184" mass="20838">MRHLACVTGRFQPVHEQHLELFELALREAEHLVVAVTNPDTRARHEETTSEHRHLAEANPFTYYERLRLLEAALAERGLSNRTAIVPFDLTRPETWHEYVPGHALQWVRAYSAWERQKAGRLADAGYEVTVLDGDPATRLSASDIRAHLDADRAVWARLVPPAVAPVLSELLADRNRTDAEEAP</sequence>
<accession>A0A1I5E463</accession>
<dbReference type="OrthoDB" id="3249147at2"/>
<evidence type="ECO:0000313" key="4">
    <source>
        <dbReference type="EMBL" id="SFO06288.1"/>
    </source>
</evidence>
<gene>
    <name evidence="4" type="ORF">SAMN05216207_10297</name>
</gene>
<name>A0A1I5E463_PSUAM</name>
<dbReference type="EMBL" id="FOUY01000029">
    <property type="protein sequence ID" value="SFO06288.1"/>
    <property type="molecule type" value="Genomic_DNA"/>
</dbReference>
<dbReference type="AlphaFoldDB" id="A0A1I5E463"/>
<evidence type="ECO:0000256" key="2">
    <source>
        <dbReference type="ARBA" id="ARBA00022695"/>
    </source>
</evidence>
<dbReference type="STRING" id="260086.SAMN05216207_10297"/>
<dbReference type="NCBIfam" id="TIGR00125">
    <property type="entry name" value="cyt_tran_rel"/>
    <property type="match status" value="1"/>
</dbReference>
<dbReference type="Gene3D" id="3.40.50.620">
    <property type="entry name" value="HUPs"/>
    <property type="match status" value="1"/>
</dbReference>
<reference evidence="4 5" key="1">
    <citation type="submission" date="2016-10" db="EMBL/GenBank/DDBJ databases">
        <authorList>
            <person name="de Groot N.N."/>
        </authorList>
    </citation>
    <scope>NUCLEOTIDE SEQUENCE [LARGE SCALE GENOMIC DNA]</scope>
    <source>
        <strain evidence="4 5">CGMCC 4.1877</strain>
    </source>
</reference>
<keyword evidence="2 4" id="KW-0548">Nucleotidyltransferase</keyword>